<accession>A0A917CZI5</accession>
<keyword evidence="2" id="KW-0732">Signal</keyword>
<dbReference type="PANTHER" id="PTHR42928:SF5">
    <property type="entry name" value="BLR1237 PROTEIN"/>
    <property type="match status" value="1"/>
</dbReference>
<gene>
    <name evidence="3" type="ORF">GCM10010916_17730</name>
</gene>
<dbReference type="PROSITE" id="PS51257">
    <property type="entry name" value="PROKAR_LIPOPROTEIN"/>
    <property type="match status" value="1"/>
</dbReference>
<keyword evidence="4" id="KW-1185">Reference proteome</keyword>
<dbReference type="CDD" id="cd07012">
    <property type="entry name" value="PBP2_Bug_TTT"/>
    <property type="match status" value="1"/>
</dbReference>
<feature type="chain" id="PRO_5039335559" evidence="2">
    <location>
        <begin position="23"/>
        <end position="336"/>
    </location>
</feature>
<organism evidence="3 4">
    <name type="scientific">Paenibacillus abyssi</name>
    <dbReference type="NCBI Taxonomy" id="1340531"/>
    <lineage>
        <taxon>Bacteria</taxon>
        <taxon>Bacillati</taxon>
        <taxon>Bacillota</taxon>
        <taxon>Bacilli</taxon>
        <taxon>Bacillales</taxon>
        <taxon>Paenibacillaceae</taxon>
        <taxon>Paenibacillus</taxon>
    </lineage>
</organism>
<dbReference type="EMBL" id="BMGR01000005">
    <property type="protein sequence ID" value="GGG01012.1"/>
    <property type="molecule type" value="Genomic_DNA"/>
</dbReference>
<evidence type="ECO:0000313" key="4">
    <source>
        <dbReference type="Proteomes" id="UP000644756"/>
    </source>
</evidence>
<dbReference type="SUPFAM" id="SSF53850">
    <property type="entry name" value="Periplasmic binding protein-like II"/>
    <property type="match status" value="1"/>
</dbReference>
<reference evidence="3" key="1">
    <citation type="journal article" date="2014" name="Int. J. Syst. Evol. Microbiol.">
        <title>Complete genome sequence of Corynebacterium casei LMG S-19264T (=DSM 44701T), isolated from a smear-ripened cheese.</title>
        <authorList>
            <consortium name="US DOE Joint Genome Institute (JGI-PGF)"/>
            <person name="Walter F."/>
            <person name="Albersmeier A."/>
            <person name="Kalinowski J."/>
            <person name="Ruckert C."/>
        </authorList>
    </citation>
    <scope>NUCLEOTIDE SEQUENCE</scope>
    <source>
        <strain evidence="3">CGMCC 1.12987</strain>
    </source>
</reference>
<comment type="caution">
    <text evidence="3">The sequence shown here is derived from an EMBL/GenBank/DDBJ whole genome shotgun (WGS) entry which is preliminary data.</text>
</comment>
<dbReference type="PIRSF" id="PIRSF017082">
    <property type="entry name" value="YflP"/>
    <property type="match status" value="1"/>
</dbReference>
<evidence type="ECO:0000256" key="2">
    <source>
        <dbReference type="SAM" id="SignalP"/>
    </source>
</evidence>
<dbReference type="PANTHER" id="PTHR42928">
    <property type="entry name" value="TRICARBOXYLATE-BINDING PROTEIN"/>
    <property type="match status" value="1"/>
</dbReference>
<evidence type="ECO:0000313" key="3">
    <source>
        <dbReference type="EMBL" id="GGG01012.1"/>
    </source>
</evidence>
<dbReference type="Gene3D" id="3.40.190.10">
    <property type="entry name" value="Periplasmic binding protein-like II"/>
    <property type="match status" value="1"/>
</dbReference>
<dbReference type="Gene3D" id="3.40.190.150">
    <property type="entry name" value="Bordetella uptake gene, domain 1"/>
    <property type="match status" value="1"/>
</dbReference>
<evidence type="ECO:0000256" key="1">
    <source>
        <dbReference type="ARBA" id="ARBA00006987"/>
    </source>
</evidence>
<feature type="signal peptide" evidence="2">
    <location>
        <begin position="1"/>
        <end position="22"/>
    </location>
</feature>
<reference evidence="3" key="2">
    <citation type="submission" date="2020-09" db="EMBL/GenBank/DDBJ databases">
        <authorList>
            <person name="Sun Q."/>
            <person name="Zhou Y."/>
        </authorList>
    </citation>
    <scope>NUCLEOTIDE SEQUENCE</scope>
    <source>
        <strain evidence="3">CGMCC 1.12987</strain>
    </source>
</reference>
<dbReference type="AlphaFoldDB" id="A0A917CZI5"/>
<dbReference type="InterPro" id="IPR042100">
    <property type="entry name" value="Bug_dom1"/>
</dbReference>
<dbReference type="InterPro" id="IPR005064">
    <property type="entry name" value="BUG"/>
</dbReference>
<dbReference type="RefSeq" id="WP_229725073.1">
    <property type="nucleotide sequence ID" value="NZ_BMGR01000005.1"/>
</dbReference>
<dbReference type="Proteomes" id="UP000644756">
    <property type="component" value="Unassembled WGS sequence"/>
</dbReference>
<dbReference type="Pfam" id="PF03401">
    <property type="entry name" value="TctC"/>
    <property type="match status" value="1"/>
</dbReference>
<comment type="similarity">
    <text evidence="1">Belongs to the UPF0065 (bug) family.</text>
</comment>
<proteinExistence type="inferred from homology"/>
<sequence>MRKTKLQLFLLASSLLLVFVMAGCGASPASKDASASSNFPTKNIEFVVGYAPGGGYSDWAQAIAPFIKKHLPNQVNVIVRHMEGAGSAIAANYVQKAKPDGYTIGIYNLGGLAGTQLAREVQFDLSTVTWLARLSLDPAIATVSSKSPYQTMEDLASKDHVIMSTKGLAANATLTGAATFAEMGVKWTPLNHDGTSESLLAVIRGDADITWGSIDSQKQYIDSGDMRMLMYYNSERHPDYPDVPIPSEAGLPEEMNEAFNTHRLIGAPPELPDDIRAILEEAIKKAIDDPEFHEVLEKMEFTTSYLNSADTTEMVETALQGYQNYKDVVTELLAKE</sequence>
<protein>
    <submittedName>
        <fullName evidence="3">Uncharacterized protein</fullName>
    </submittedName>
</protein>
<name>A0A917CZI5_9BACL</name>